<dbReference type="Proteomes" id="UP001152888">
    <property type="component" value="Unassembled WGS sequence"/>
</dbReference>
<comment type="caution">
    <text evidence="4">The sequence shown here is derived from an EMBL/GenBank/DDBJ whole genome shotgun (WGS) entry which is preliminary data.</text>
</comment>
<reference evidence="4" key="1">
    <citation type="submission" date="2022-03" db="EMBL/GenBank/DDBJ databases">
        <authorList>
            <person name="Sayadi A."/>
        </authorList>
    </citation>
    <scope>NUCLEOTIDE SEQUENCE</scope>
</reference>
<keyword evidence="2" id="KW-0472">Membrane</keyword>
<name>A0A9P0PJV6_ACAOB</name>
<evidence type="ECO:0000313" key="5">
    <source>
        <dbReference type="Proteomes" id="UP001152888"/>
    </source>
</evidence>
<dbReference type="InterPro" id="IPR009057">
    <property type="entry name" value="Homeodomain-like_sf"/>
</dbReference>
<evidence type="ECO:0000313" key="4">
    <source>
        <dbReference type="EMBL" id="CAH1986942.1"/>
    </source>
</evidence>
<dbReference type="SUPFAM" id="SSF46689">
    <property type="entry name" value="Homeodomain-like"/>
    <property type="match status" value="1"/>
</dbReference>
<dbReference type="Gene3D" id="1.10.10.60">
    <property type="entry name" value="Homeodomain-like"/>
    <property type="match status" value="1"/>
</dbReference>
<keyword evidence="2" id="KW-0812">Transmembrane</keyword>
<evidence type="ECO:0000259" key="3">
    <source>
        <dbReference type="Pfam" id="PF05225"/>
    </source>
</evidence>
<feature type="transmembrane region" description="Helical" evidence="2">
    <location>
        <begin position="12"/>
        <end position="35"/>
    </location>
</feature>
<dbReference type="GO" id="GO:0003677">
    <property type="term" value="F:DNA binding"/>
    <property type="evidence" value="ECO:0007669"/>
    <property type="project" value="InterPro"/>
</dbReference>
<evidence type="ECO:0000256" key="1">
    <source>
        <dbReference type="ARBA" id="ARBA00004123"/>
    </source>
</evidence>
<protein>
    <recommendedName>
        <fullName evidence="3">HTH psq-type domain-containing protein</fullName>
    </recommendedName>
</protein>
<dbReference type="AlphaFoldDB" id="A0A9P0PJV6"/>
<organism evidence="4 5">
    <name type="scientific">Acanthoscelides obtectus</name>
    <name type="common">Bean weevil</name>
    <name type="synonym">Bruchus obtectus</name>
    <dbReference type="NCBI Taxonomy" id="200917"/>
    <lineage>
        <taxon>Eukaryota</taxon>
        <taxon>Metazoa</taxon>
        <taxon>Ecdysozoa</taxon>
        <taxon>Arthropoda</taxon>
        <taxon>Hexapoda</taxon>
        <taxon>Insecta</taxon>
        <taxon>Pterygota</taxon>
        <taxon>Neoptera</taxon>
        <taxon>Endopterygota</taxon>
        <taxon>Coleoptera</taxon>
        <taxon>Polyphaga</taxon>
        <taxon>Cucujiformia</taxon>
        <taxon>Chrysomeloidea</taxon>
        <taxon>Chrysomelidae</taxon>
        <taxon>Bruchinae</taxon>
        <taxon>Bruchini</taxon>
        <taxon>Acanthoscelides</taxon>
    </lineage>
</organism>
<comment type="subcellular location">
    <subcellularLocation>
        <location evidence="1">Nucleus</location>
    </subcellularLocation>
</comment>
<gene>
    <name evidence="4" type="ORF">ACAOBT_LOCUS17550</name>
</gene>
<accession>A0A9P0PJV6</accession>
<feature type="domain" description="HTH psq-type" evidence="3">
    <location>
        <begin position="43"/>
        <end position="82"/>
    </location>
</feature>
<evidence type="ECO:0000256" key="2">
    <source>
        <dbReference type="SAM" id="Phobius"/>
    </source>
</evidence>
<dbReference type="EMBL" id="CAKOFQ010007008">
    <property type="protein sequence ID" value="CAH1986942.1"/>
    <property type="molecule type" value="Genomic_DNA"/>
</dbReference>
<keyword evidence="5" id="KW-1185">Reference proteome</keyword>
<dbReference type="OrthoDB" id="8058166at2759"/>
<keyword evidence="2" id="KW-1133">Transmembrane helix</keyword>
<dbReference type="GO" id="GO:0005634">
    <property type="term" value="C:nucleus"/>
    <property type="evidence" value="ECO:0007669"/>
    <property type="project" value="UniProtKB-SubCell"/>
</dbReference>
<sequence>MRHQNTDISWDASMILCCGVTLIRSNVYTCYAVLLRYAYSKNDLKEAVQAVQRGTLTLYRAALLYKIPKATLFTHVKGKRGIKR</sequence>
<proteinExistence type="predicted"/>
<dbReference type="InterPro" id="IPR007889">
    <property type="entry name" value="HTH_Psq"/>
</dbReference>
<dbReference type="Pfam" id="PF05225">
    <property type="entry name" value="HTH_psq"/>
    <property type="match status" value="1"/>
</dbReference>